<gene>
    <name evidence="10" type="ORF">CR513_50048</name>
</gene>
<keyword evidence="11" id="KW-1185">Reference proteome</keyword>
<evidence type="ECO:0000256" key="4">
    <source>
        <dbReference type="ARBA" id="ARBA00022737"/>
    </source>
</evidence>
<dbReference type="EMBL" id="QJKJ01011607">
    <property type="protein sequence ID" value="RDX70686.1"/>
    <property type="molecule type" value="Genomic_DNA"/>
</dbReference>
<protein>
    <recommendedName>
        <fullName evidence="9">PGG domain-containing protein</fullName>
    </recommendedName>
</protein>
<dbReference type="GO" id="GO:0005886">
    <property type="term" value="C:plasma membrane"/>
    <property type="evidence" value="ECO:0007669"/>
    <property type="project" value="UniProtKB-SubCell"/>
</dbReference>
<feature type="transmembrane region" description="Helical" evidence="8">
    <location>
        <begin position="265"/>
        <end position="290"/>
    </location>
</feature>
<name>A0A371EXF8_MUCPR</name>
<evidence type="ECO:0000256" key="5">
    <source>
        <dbReference type="ARBA" id="ARBA00022989"/>
    </source>
</evidence>
<feature type="transmembrane region" description="Helical" evidence="8">
    <location>
        <begin position="237"/>
        <end position="259"/>
    </location>
</feature>
<dbReference type="STRING" id="157652.A0A371EXF8"/>
<dbReference type="PANTHER" id="PTHR24186">
    <property type="entry name" value="PROTEIN PHOSPHATASE 1 REGULATORY SUBUNIT"/>
    <property type="match status" value="1"/>
</dbReference>
<reference evidence="10" key="1">
    <citation type="submission" date="2018-05" db="EMBL/GenBank/DDBJ databases">
        <title>Draft genome of Mucuna pruriens seed.</title>
        <authorList>
            <person name="Nnadi N.E."/>
            <person name="Vos R."/>
            <person name="Hasami M.H."/>
            <person name="Devisetty U.K."/>
            <person name="Aguiy J.C."/>
        </authorList>
    </citation>
    <scope>NUCLEOTIDE SEQUENCE [LARGE SCALE GENOMIC DNA]</scope>
    <source>
        <strain evidence="10">JCA_2017</strain>
    </source>
</reference>
<feature type="domain" description="PGG" evidence="9">
    <location>
        <begin position="137"/>
        <end position="263"/>
    </location>
</feature>
<accession>A0A371EXF8</accession>
<feature type="transmembrane region" description="Helical" evidence="8">
    <location>
        <begin position="202"/>
        <end position="225"/>
    </location>
</feature>
<evidence type="ECO:0000259" key="9">
    <source>
        <dbReference type="Pfam" id="PF13962"/>
    </source>
</evidence>
<dbReference type="Gene3D" id="1.25.40.20">
    <property type="entry name" value="Ankyrin repeat-containing domain"/>
    <property type="match status" value="1"/>
</dbReference>
<dbReference type="SUPFAM" id="SSF48403">
    <property type="entry name" value="Ankyrin repeat"/>
    <property type="match status" value="1"/>
</dbReference>
<dbReference type="AlphaFoldDB" id="A0A371EXF8"/>
<comment type="caution">
    <text evidence="10">The sequence shown here is derived from an EMBL/GenBank/DDBJ whole genome shotgun (WGS) entry which is preliminary data.</text>
</comment>
<sequence length="301" mass="33517">MLYLCVEHNHLETLKTLVQVIGDVSGDFLNFGDFHHGNTILHLAVMLKQIEVLAFDIQNKGCTALDMLEHSLQDWRSLQIKHMLVDAGIKNKEKNHTNSVPSTTISVDSPTRIDPSEKYWRKIFKRIKNFLQDQGDRLEEMRGMLSLVATMISTMSFNAVMNPPGGVIQGNGSSDILSCYNSTSSKELCPGKPVLLTVESFYFPRFVMFNSISFVASLSITLLLVSGVPLKNEVTMGILSIGTGVTLTFLMFSYFYGAFMLGSSVFYMGTASILFGWLGLLGLIVVITLIRVINWLVKQVI</sequence>
<dbReference type="Pfam" id="PF13962">
    <property type="entry name" value="PGG"/>
    <property type="match status" value="1"/>
</dbReference>
<keyword evidence="6" id="KW-0040">ANK repeat</keyword>
<dbReference type="PANTHER" id="PTHR24186:SF37">
    <property type="entry name" value="PGG DOMAIN-CONTAINING PROTEIN"/>
    <property type="match status" value="1"/>
</dbReference>
<keyword evidence="7 8" id="KW-0472">Membrane</keyword>
<evidence type="ECO:0000256" key="2">
    <source>
        <dbReference type="ARBA" id="ARBA00004202"/>
    </source>
</evidence>
<proteinExistence type="predicted"/>
<dbReference type="Proteomes" id="UP000257109">
    <property type="component" value="Unassembled WGS sequence"/>
</dbReference>
<keyword evidence="3 8" id="KW-0812">Transmembrane</keyword>
<keyword evidence="5 8" id="KW-1133">Transmembrane helix</keyword>
<evidence type="ECO:0000256" key="8">
    <source>
        <dbReference type="SAM" id="Phobius"/>
    </source>
</evidence>
<dbReference type="InterPro" id="IPR036770">
    <property type="entry name" value="Ankyrin_rpt-contain_sf"/>
</dbReference>
<dbReference type="OrthoDB" id="1391728at2759"/>
<evidence type="ECO:0000256" key="3">
    <source>
        <dbReference type="ARBA" id="ARBA00022692"/>
    </source>
</evidence>
<evidence type="ECO:0000313" key="11">
    <source>
        <dbReference type="Proteomes" id="UP000257109"/>
    </source>
</evidence>
<evidence type="ECO:0000256" key="6">
    <source>
        <dbReference type="ARBA" id="ARBA00023043"/>
    </source>
</evidence>
<keyword evidence="4" id="KW-0677">Repeat</keyword>
<evidence type="ECO:0000256" key="1">
    <source>
        <dbReference type="ARBA" id="ARBA00004141"/>
    </source>
</evidence>
<evidence type="ECO:0000313" key="10">
    <source>
        <dbReference type="EMBL" id="RDX70686.1"/>
    </source>
</evidence>
<organism evidence="10 11">
    <name type="scientific">Mucuna pruriens</name>
    <name type="common">Velvet bean</name>
    <name type="synonym">Dolichos pruriens</name>
    <dbReference type="NCBI Taxonomy" id="157652"/>
    <lineage>
        <taxon>Eukaryota</taxon>
        <taxon>Viridiplantae</taxon>
        <taxon>Streptophyta</taxon>
        <taxon>Embryophyta</taxon>
        <taxon>Tracheophyta</taxon>
        <taxon>Spermatophyta</taxon>
        <taxon>Magnoliopsida</taxon>
        <taxon>eudicotyledons</taxon>
        <taxon>Gunneridae</taxon>
        <taxon>Pentapetalae</taxon>
        <taxon>rosids</taxon>
        <taxon>fabids</taxon>
        <taxon>Fabales</taxon>
        <taxon>Fabaceae</taxon>
        <taxon>Papilionoideae</taxon>
        <taxon>50 kb inversion clade</taxon>
        <taxon>NPAAA clade</taxon>
        <taxon>indigoferoid/millettioid clade</taxon>
        <taxon>Phaseoleae</taxon>
        <taxon>Mucuna</taxon>
    </lineage>
</organism>
<feature type="non-terminal residue" evidence="10">
    <location>
        <position position="1"/>
    </location>
</feature>
<evidence type="ECO:0000256" key="7">
    <source>
        <dbReference type="ARBA" id="ARBA00023136"/>
    </source>
</evidence>
<dbReference type="InterPro" id="IPR026961">
    <property type="entry name" value="PGG_dom"/>
</dbReference>
<comment type="subcellular location">
    <subcellularLocation>
        <location evidence="2">Cell membrane</location>
        <topology evidence="2">Peripheral membrane protein</topology>
    </subcellularLocation>
    <subcellularLocation>
        <location evidence="1">Membrane</location>
        <topology evidence="1">Multi-pass membrane protein</topology>
    </subcellularLocation>
</comment>